<dbReference type="EMBL" id="OJIN01000157">
    <property type="protein sequence ID" value="SPD74537.1"/>
    <property type="molecule type" value="Genomic_DNA"/>
</dbReference>
<reference evidence="1" key="1">
    <citation type="submission" date="2018-01" db="EMBL/GenBank/DDBJ databases">
        <authorList>
            <person name="Regsiter A."/>
            <person name="William W."/>
        </authorList>
    </citation>
    <scope>NUCLEOTIDE SEQUENCE</scope>
    <source>
        <strain evidence="1">TRIP AH-1</strain>
    </source>
</reference>
<evidence type="ECO:0000313" key="1">
    <source>
        <dbReference type="EMBL" id="SPD74537.1"/>
    </source>
</evidence>
<name>A0A445MYI0_9BACT</name>
<accession>A0A445MYI0</accession>
<sequence>MSDIDILDQMIKDSAKQPLSKHQNKMNVELAEPKQPMSSTIIYGVPENAVVIKVDTFPSPDAVFNGSQGECRRADYVIVSNANGKKVIVYIEMKATKGSLPEIIQQLKGAQCFIAYCREVGKSFWQEQDFLKGYRQRFISIGHTSIPKRKTRIMRQTGKHDRPEKMLKIDWPHYVQFNMLAGA</sequence>
<gene>
    <name evidence="1" type="ORF">PITCH_A240008</name>
</gene>
<organism evidence="1">
    <name type="scientific">uncultured Desulfobacterium sp</name>
    <dbReference type="NCBI Taxonomy" id="201089"/>
    <lineage>
        <taxon>Bacteria</taxon>
        <taxon>Pseudomonadati</taxon>
        <taxon>Thermodesulfobacteriota</taxon>
        <taxon>Desulfobacteria</taxon>
        <taxon>Desulfobacterales</taxon>
        <taxon>Desulfobacteriaceae</taxon>
        <taxon>Desulfobacterium</taxon>
        <taxon>environmental samples</taxon>
    </lineage>
</organism>
<dbReference type="AlphaFoldDB" id="A0A445MYI0"/>
<proteinExistence type="predicted"/>
<protein>
    <submittedName>
        <fullName evidence="1">Uncharacterized protein</fullName>
    </submittedName>
</protein>